<proteinExistence type="inferred from homology"/>
<evidence type="ECO:0000256" key="2">
    <source>
        <dbReference type="ARBA" id="ARBA00022741"/>
    </source>
</evidence>
<dbReference type="InterPro" id="IPR037257">
    <property type="entry name" value="T2SS_E_N_sf"/>
</dbReference>
<protein>
    <submittedName>
        <fullName evidence="5">Type IV pilus assembly protein PilB</fullName>
    </submittedName>
</protein>
<dbReference type="OrthoDB" id="9808272at2"/>
<dbReference type="Proteomes" id="UP000276443">
    <property type="component" value="Unassembled WGS sequence"/>
</dbReference>
<dbReference type="Pfam" id="PF05157">
    <property type="entry name" value="MshEN"/>
    <property type="match status" value="1"/>
</dbReference>
<evidence type="ECO:0000256" key="1">
    <source>
        <dbReference type="ARBA" id="ARBA00006611"/>
    </source>
</evidence>
<feature type="domain" description="Bacterial type II secretion system protein E" evidence="4">
    <location>
        <begin position="372"/>
        <end position="386"/>
    </location>
</feature>
<dbReference type="GO" id="GO:0005886">
    <property type="term" value="C:plasma membrane"/>
    <property type="evidence" value="ECO:0007669"/>
    <property type="project" value="TreeGrafter"/>
</dbReference>
<dbReference type="InterPro" id="IPR027417">
    <property type="entry name" value="P-loop_NTPase"/>
</dbReference>
<dbReference type="Pfam" id="PF00437">
    <property type="entry name" value="T2SSE"/>
    <property type="match status" value="1"/>
</dbReference>
<reference evidence="5 6" key="1">
    <citation type="submission" date="2018-11" db="EMBL/GenBank/DDBJ databases">
        <title>Genomic Encyclopedia of Type Strains, Phase IV (KMG-IV): sequencing the most valuable type-strain genomes for metagenomic binning, comparative biology and taxonomic classification.</title>
        <authorList>
            <person name="Goeker M."/>
        </authorList>
    </citation>
    <scope>NUCLEOTIDE SEQUENCE [LARGE SCALE GENOMIC DNA]</scope>
    <source>
        <strain evidence="5 6">DSM 18090</strain>
    </source>
</reference>
<dbReference type="InterPro" id="IPR007831">
    <property type="entry name" value="T2SS_GspE_N"/>
</dbReference>
<dbReference type="Gene3D" id="3.30.450.90">
    <property type="match status" value="1"/>
</dbReference>
<sequence>MANKVKLRLGEILVQQGLITKEQLNKALDEKKPGQKLGDKLIESGDLTEMQLMEVLQQQLGIPHVRLHNYNLDSSILSLVSKDYARENLVLPLRKENNKLVVAVADPLDYFVFNDLRLSTGFVIDPVMATKDEIRQNILRHYEQEDFSEQFDSPSTTETTEELTIEEESSPVVKLLNQMIQQAVVEKASDIHLDPQEHQLLIRLRIDGALRTEHTLSRNIQSSIITRIKIMASLNITEQKIPQDGRIKRKVEGRDIDMRVSTLPTIFGEKVVIRVLDIDSVSNELSELGFEKEHLNNFINMIEKPHGIVLLTGPTGSGKTSTMYGALTRLNQEESNILTIEDPVEYQLNGINQIQVNPKVDLTFATGLRSMLRQDPDIIMVGEIRDEDTANMAVRASITGHLVLSTLHTNDSVGSIDRLINIGVERFLVGTSLNGVVAQRLVRTICRDCVTEDSLTEREKEIFNKYSISIERIKRGKGCPTCNGTGYKGRTAIHEVLAIDDDIRSAILNNQTSVDIEKIARAKGFTYLFEDGLRKVEKGLTTTEEVLRVAAE</sequence>
<dbReference type="EMBL" id="RKRF01000012">
    <property type="protein sequence ID" value="RPF50563.1"/>
    <property type="molecule type" value="Genomic_DNA"/>
</dbReference>
<dbReference type="GO" id="GO:0016887">
    <property type="term" value="F:ATP hydrolysis activity"/>
    <property type="evidence" value="ECO:0007669"/>
    <property type="project" value="TreeGrafter"/>
</dbReference>
<evidence type="ECO:0000259" key="4">
    <source>
        <dbReference type="PROSITE" id="PS00662"/>
    </source>
</evidence>
<dbReference type="SMART" id="SM00382">
    <property type="entry name" value="AAA"/>
    <property type="match status" value="1"/>
</dbReference>
<dbReference type="FunFam" id="3.30.450.90:FF:000001">
    <property type="entry name" value="Type II secretion system ATPase GspE"/>
    <property type="match status" value="1"/>
</dbReference>
<name>A0A3N5B015_9BACI</name>
<evidence type="ECO:0000313" key="6">
    <source>
        <dbReference type="Proteomes" id="UP000276443"/>
    </source>
</evidence>
<evidence type="ECO:0000313" key="5">
    <source>
        <dbReference type="EMBL" id="RPF50563.1"/>
    </source>
</evidence>
<dbReference type="FunFam" id="3.40.50.300:FF:000398">
    <property type="entry name" value="Type IV pilus assembly ATPase PilB"/>
    <property type="match status" value="1"/>
</dbReference>
<keyword evidence="6" id="KW-1185">Reference proteome</keyword>
<dbReference type="RefSeq" id="WP_124223076.1">
    <property type="nucleotide sequence ID" value="NZ_RKRF01000012.1"/>
</dbReference>
<dbReference type="SUPFAM" id="SSF52540">
    <property type="entry name" value="P-loop containing nucleoside triphosphate hydrolases"/>
    <property type="match status" value="1"/>
</dbReference>
<organism evidence="5 6">
    <name type="scientific">Aquisalibacillus elongatus</name>
    <dbReference type="NCBI Taxonomy" id="485577"/>
    <lineage>
        <taxon>Bacteria</taxon>
        <taxon>Bacillati</taxon>
        <taxon>Bacillota</taxon>
        <taxon>Bacilli</taxon>
        <taxon>Bacillales</taxon>
        <taxon>Bacillaceae</taxon>
        <taxon>Aquisalibacillus</taxon>
    </lineage>
</organism>
<evidence type="ECO:0000256" key="3">
    <source>
        <dbReference type="ARBA" id="ARBA00022840"/>
    </source>
</evidence>
<dbReference type="CDD" id="cd01129">
    <property type="entry name" value="PulE-GspE-like"/>
    <property type="match status" value="1"/>
</dbReference>
<dbReference type="PANTHER" id="PTHR30258">
    <property type="entry name" value="TYPE II SECRETION SYSTEM PROTEIN GSPE-RELATED"/>
    <property type="match status" value="1"/>
</dbReference>
<accession>A0A3N5B015</accession>
<comment type="caution">
    <text evidence="5">The sequence shown here is derived from an EMBL/GenBank/DDBJ whole genome shotgun (WGS) entry which is preliminary data.</text>
</comment>
<keyword evidence="3" id="KW-0067">ATP-binding</keyword>
<gene>
    <name evidence="5" type="ORF">EDC24_2530</name>
</gene>
<keyword evidence="2" id="KW-0547">Nucleotide-binding</keyword>
<dbReference type="AlphaFoldDB" id="A0A3N5B015"/>
<dbReference type="PROSITE" id="PS00662">
    <property type="entry name" value="T2SP_E"/>
    <property type="match status" value="1"/>
</dbReference>
<dbReference type="GO" id="GO:0005524">
    <property type="term" value="F:ATP binding"/>
    <property type="evidence" value="ECO:0007669"/>
    <property type="project" value="UniProtKB-KW"/>
</dbReference>
<dbReference type="PANTHER" id="PTHR30258:SF1">
    <property type="entry name" value="PROTEIN TRANSPORT PROTEIN HOFB HOMOLOG"/>
    <property type="match status" value="1"/>
</dbReference>
<dbReference type="Gene3D" id="3.30.300.160">
    <property type="entry name" value="Type II secretion system, protein E, N-terminal domain"/>
    <property type="match status" value="1"/>
</dbReference>
<dbReference type="Gene3D" id="3.40.50.300">
    <property type="entry name" value="P-loop containing nucleotide triphosphate hydrolases"/>
    <property type="match status" value="1"/>
</dbReference>
<dbReference type="SUPFAM" id="SSF160246">
    <property type="entry name" value="EspE N-terminal domain-like"/>
    <property type="match status" value="1"/>
</dbReference>
<dbReference type="InterPro" id="IPR001482">
    <property type="entry name" value="T2SS/T4SS_dom"/>
</dbReference>
<dbReference type="InterPro" id="IPR003593">
    <property type="entry name" value="AAA+_ATPase"/>
</dbReference>
<comment type="similarity">
    <text evidence="1">Belongs to the GSP E family.</text>
</comment>